<keyword evidence="3" id="KW-1185">Reference proteome</keyword>
<comment type="caution">
    <text evidence="2">The sequence shown here is derived from an EMBL/GenBank/DDBJ whole genome shotgun (WGS) entry which is preliminary data.</text>
</comment>
<gene>
    <name evidence="2" type="ORF">GMARGA_LOCUS43455</name>
</gene>
<dbReference type="Proteomes" id="UP000789901">
    <property type="component" value="Unassembled WGS sequence"/>
</dbReference>
<proteinExistence type="predicted"/>
<protein>
    <submittedName>
        <fullName evidence="2">23906_t:CDS:1</fullName>
    </submittedName>
</protein>
<organism evidence="2 3">
    <name type="scientific">Gigaspora margarita</name>
    <dbReference type="NCBI Taxonomy" id="4874"/>
    <lineage>
        <taxon>Eukaryota</taxon>
        <taxon>Fungi</taxon>
        <taxon>Fungi incertae sedis</taxon>
        <taxon>Mucoromycota</taxon>
        <taxon>Glomeromycotina</taxon>
        <taxon>Glomeromycetes</taxon>
        <taxon>Diversisporales</taxon>
        <taxon>Gigasporaceae</taxon>
        <taxon>Gigaspora</taxon>
    </lineage>
</organism>
<feature type="region of interest" description="Disordered" evidence="1">
    <location>
        <begin position="1"/>
        <end position="22"/>
    </location>
</feature>
<reference evidence="2 3" key="1">
    <citation type="submission" date="2021-06" db="EMBL/GenBank/DDBJ databases">
        <authorList>
            <person name="Kallberg Y."/>
            <person name="Tangrot J."/>
            <person name="Rosling A."/>
        </authorList>
    </citation>
    <scope>NUCLEOTIDE SEQUENCE [LARGE SCALE GENOMIC DNA]</scope>
    <source>
        <strain evidence="2 3">120-4 pot B 10/14</strain>
    </source>
</reference>
<name>A0ABN7XKF3_GIGMA</name>
<feature type="non-terminal residue" evidence="2">
    <location>
        <position position="1"/>
    </location>
</feature>
<feature type="non-terminal residue" evidence="2">
    <location>
        <position position="184"/>
    </location>
</feature>
<evidence type="ECO:0000256" key="1">
    <source>
        <dbReference type="SAM" id="MobiDB-lite"/>
    </source>
</evidence>
<evidence type="ECO:0000313" key="2">
    <source>
        <dbReference type="EMBL" id="CAG8854634.1"/>
    </source>
</evidence>
<accession>A0ABN7XKF3</accession>
<evidence type="ECO:0000313" key="3">
    <source>
        <dbReference type="Proteomes" id="UP000789901"/>
    </source>
</evidence>
<sequence>TLTNLHNSSLQNDNNNSQYQQNTKQSSFNIIENFTNNNLQSNSESDSDNWYNSSWDNIQDENNTNLEKSQFGAFENFTTMAMFIWVTVYMTSAYQDLIQIILHPQFEKSCLITNLQKLKKYRERLPLMQIKSHTIPINTRNTPSTTKNSTTVYYFSLIEHLQRILKNPVIRPQLYFGPGVLSDS</sequence>
<dbReference type="EMBL" id="CAJVQB010140602">
    <property type="protein sequence ID" value="CAG8854634.1"/>
    <property type="molecule type" value="Genomic_DNA"/>
</dbReference>